<accession>A0A8S4NKF1</accession>
<reference evidence="2" key="1">
    <citation type="submission" date="2022-03" db="EMBL/GenBank/DDBJ databases">
        <authorList>
            <person name="Martin C."/>
        </authorList>
    </citation>
    <scope>NUCLEOTIDE SEQUENCE</scope>
</reference>
<evidence type="ECO:0000259" key="1">
    <source>
        <dbReference type="Pfam" id="PF01425"/>
    </source>
</evidence>
<name>A0A8S4NKF1_OWEFU</name>
<dbReference type="Gene3D" id="3.90.1300.10">
    <property type="entry name" value="Amidase signature (AS) domain"/>
    <property type="match status" value="1"/>
</dbReference>
<dbReference type="InterPro" id="IPR036928">
    <property type="entry name" value="AS_sf"/>
</dbReference>
<keyword evidence="3" id="KW-1185">Reference proteome</keyword>
<dbReference type="GO" id="GO:0003824">
    <property type="term" value="F:catalytic activity"/>
    <property type="evidence" value="ECO:0007669"/>
    <property type="project" value="InterPro"/>
</dbReference>
<dbReference type="InterPro" id="IPR000120">
    <property type="entry name" value="Amidase"/>
</dbReference>
<comment type="caution">
    <text evidence="2">The sequence shown here is derived from an EMBL/GenBank/DDBJ whole genome shotgun (WGS) entry which is preliminary data.</text>
</comment>
<feature type="domain" description="Amidase" evidence="1">
    <location>
        <begin position="15"/>
        <end position="123"/>
    </location>
</feature>
<dbReference type="Pfam" id="PF01425">
    <property type="entry name" value="Amidase"/>
    <property type="match status" value="1"/>
</dbReference>
<dbReference type="Proteomes" id="UP000749559">
    <property type="component" value="Unassembled WGS sequence"/>
</dbReference>
<dbReference type="AlphaFoldDB" id="A0A8S4NKF1"/>
<dbReference type="EMBL" id="CAIIXF020000004">
    <property type="protein sequence ID" value="CAH1781249.1"/>
    <property type="molecule type" value="Genomic_DNA"/>
</dbReference>
<dbReference type="OrthoDB" id="421993at2759"/>
<evidence type="ECO:0000313" key="3">
    <source>
        <dbReference type="Proteomes" id="UP000749559"/>
    </source>
</evidence>
<feature type="non-terminal residue" evidence="2">
    <location>
        <position position="136"/>
    </location>
</feature>
<organism evidence="2 3">
    <name type="scientific">Owenia fusiformis</name>
    <name type="common">Polychaete worm</name>
    <dbReference type="NCBI Taxonomy" id="6347"/>
    <lineage>
        <taxon>Eukaryota</taxon>
        <taxon>Metazoa</taxon>
        <taxon>Spiralia</taxon>
        <taxon>Lophotrochozoa</taxon>
        <taxon>Annelida</taxon>
        <taxon>Polychaeta</taxon>
        <taxon>Sedentaria</taxon>
        <taxon>Canalipalpata</taxon>
        <taxon>Sabellida</taxon>
        <taxon>Oweniida</taxon>
        <taxon>Oweniidae</taxon>
        <taxon>Owenia</taxon>
    </lineage>
</organism>
<gene>
    <name evidence="2" type="ORF">OFUS_LOCUS7847</name>
</gene>
<evidence type="ECO:0000313" key="2">
    <source>
        <dbReference type="EMBL" id="CAH1781249.1"/>
    </source>
</evidence>
<dbReference type="PANTHER" id="PTHR11895">
    <property type="entry name" value="TRANSAMIDASE"/>
    <property type="match status" value="1"/>
</dbReference>
<proteinExistence type="predicted"/>
<dbReference type="SUPFAM" id="SSF75304">
    <property type="entry name" value="Amidase signature (AS) enzymes"/>
    <property type="match status" value="1"/>
</dbReference>
<dbReference type="PANTHER" id="PTHR11895:SF170">
    <property type="entry name" value="AMIDASE"/>
    <property type="match status" value="1"/>
</dbReference>
<protein>
    <recommendedName>
        <fullName evidence="1">Amidase domain-containing protein</fullName>
    </recommendedName>
</protein>
<dbReference type="InterPro" id="IPR023631">
    <property type="entry name" value="Amidase_dom"/>
</dbReference>
<sequence length="136" mass="15218">RPYDLPPTYQSMCLWGEYTKRNYQSKHYGKAQNLTIALTAAYDKAFQKYDVIVMPTLPFKAPKFPDADVKISVLIEETIGFTTNTCPFDATGHPAISINAGFSKGLPIGVMIVGRHYDDVMVLRVAKALERNLTKT</sequence>